<accession>A0ABD0YFH4</accession>
<proteinExistence type="predicted"/>
<organism evidence="1 2">
    <name type="scientific">Ranatra chinensis</name>
    <dbReference type="NCBI Taxonomy" id="642074"/>
    <lineage>
        <taxon>Eukaryota</taxon>
        <taxon>Metazoa</taxon>
        <taxon>Ecdysozoa</taxon>
        <taxon>Arthropoda</taxon>
        <taxon>Hexapoda</taxon>
        <taxon>Insecta</taxon>
        <taxon>Pterygota</taxon>
        <taxon>Neoptera</taxon>
        <taxon>Paraneoptera</taxon>
        <taxon>Hemiptera</taxon>
        <taxon>Heteroptera</taxon>
        <taxon>Panheteroptera</taxon>
        <taxon>Nepomorpha</taxon>
        <taxon>Nepidae</taxon>
        <taxon>Ranatrinae</taxon>
        <taxon>Ranatra</taxon>
    </lineage>
</organism>
<dbReference type="InterPro" id="IPR029034">
    <property type="entry name" value="Cystine-knot_cytokine"/>
</dbReference>
<dbReference type="Proteomes" id="UP001558652">
    <property type="component" value="Unassembled WGS sequence"/>
</dbReference>
<dbReference type="Gene3D" id="2.10.90.10">
    <property type="entry name" value="Cystine-knot cytokines"/>
    <property type="match status" value="1"/>
</dbReference>
<keyword evidence="2" id="KW-1185">Reference proteome</keyword>
<evidence type="ECO:0000313" key="1">
    <source>
        <dbReference type="EMBL" id="KAL1130040.1"/>
    </source>
</evidence>
<gene>
    <name evidence="1" type="ORF">AAG570_012983</name>
</gene>
<evidence type="ECO:0008006" key="3">
    <source>
        <dbReference type="Google" id="ProtNLM"/>
    </source>
</evidence>
<evidence type="ECO:0000313" key="2">
    <source>
        <dbReference type="Proteomes" id="UP001558652"/>
    </source>
</evidence>
<dbReference type="EMBL" id="JBFDAA010000008">
    <property type="protein sequence ID" value="KAL1130040.1"/>
    <property type="molecule type" value="Genomic_DNA"/>
</dbReference>
<sequence>MFHENKKQETTEISTLDAPLNLYHTLTNPPEYNVSLDLRTNLKVLGPCPTAYKIVHLVPASTPSFYLEAECAENCLDMTCSRKGHTCQNVSVKLKVMMRGAANKMASINVNQGCVCTAPKQLAHTRPILDPSAHVV</sequence>
<reference evidence="1 2" key="1">
    <citation type="submission" date="2024-07" db="EMBL/GenBank/DDBJ databases">
        <title>Chromosome-level genome assembly of the water stick insect Ranatra chinensis (Heteroptera: Nepidae).</title>
        <authorList>
            <person name="Liu X."/>
        </authorList>
    </citation>
    <scope>NUCLEOTIDE SEQUENCE [LARGE SCALE GENOMIC DNA]</scope>
    <source>
        <strain evidence="1">Cailab_2021Rc</strain>
        <tissue evidence="1">Muscle</tissue>
    </source>
</reference>
<name>A0ABD0YFH4_9HEMI</name>
<dbReference type="AlphaFoldDB" id="A0ABD0YFH4"/>
<protein>
    <recommendedName>
        <fullName evidence="3">Platelet-derived growth factor (PDGF) family profile domain-containing protein</fullName>
    </recommendedName>
</protein>
<comment type="caution">
    <text evidence="1">The sequence shown here is derived from an EMBL/GenBank/DDBJ whole genome shotgun (WGS) entry which is preliminary data.</text>
</comment>